<dbReference type="SUPFAM" id="SSF52172">
    <property type="entry name" value="CheY-like"/>
    <property type="match status" value="1"/>
</dbReference>
<protein>
    <recommendedName>
        <fullName evidence="4">Response regulatory domain-containing protein</fullName>
    </recommendedName>
</protein>
<accession>A0ABX3A6X5</accession>
<reference evidence="5 6" key="1">
    <citation type="submission" date="2016-08" db="EMBL/GenBank/DDBJ databases">
        <title>Draft genome sequence of Candidatus Piscirickettsia litoralis, from seawater.</title>
        <authorList>
            <person name="Wan X."/>
            <person name="Lee A.J."/>
            <person name="Hou S."/>
            <person name="Donachie S.P."/>
        </authorList>
    </citation>
    <scope>NUCLEOTIDE SEQUENCE [LARGE SCALE GENOMIC DNA]</scope>
    <source>
        <strain evidence="5 6">Y2</strain>
    </source>
</reference>
<sequence length="127" mass="14187">MKILIVDDSENTLSSMQRLIRSKHKSADITTSLSGIEAIKHINESSFDIVFSDLNMGQVNGDSVVKHVRTQQPNALIVMLTGHIKDSRIASVIADNDIDYLVEKGSPKERILNILKEVSLLEGRQRF</sequence>
<evidence type="ECO:0000256" key="3">
    <source>
        <dbReference type="PROSITE-ProRule" id="PRU00169"/>
    </source>
</evidence>
<keyword evidence="6" id="KW-1185">Reference proteome</keyword>
<dbReference type="PROSITE" id="PS50110">
    <property type="entry name" value="RESPONSE_REGULATORY"/>
    <property type="match status" value="1"/>
</dbReference>
<dbReference type="EMBL" id="MDTU01000001">
    <property type="protein sequence ID" value="ODN41864.1"/>
    <property type="molecule type" value="Genomic_DNA"/>
</dbReference>
<feature type="domain" description="Response regulatory" evidence="4">
    <location>
        <begin position="2"/>
        <end position="119"/>
    </location>
</feature>
<dbReference type="RefSeq" id="WP_069311666.1">
    <property type="nucleotide sequence ID" value="NZ_MDTU01000001.1"/>
</dbReference>
<dbReference type="InterPro" id="IPR011006">
    <property type="entry name" value="CheY-like_superfamily"/>
</dbReference>
<keyword evidence="1 3" id="KW-0597">Phosphoprotein</keyword>
<evidence type="ECO:0000256" key="2">
    <source>
        <dbReference type="ARBA" id="ARBA00023012"/>
    </source>
</evidence>
<dbReference type="Gene3D" id="3.40.50.2300">
    <property type="match status" value="1"/>
</dbReference>
<dbReference type="Proteomes" id="UP000094329">
    <property type="component" value="Unassembled WGS sequence"/>
</dbReference>
<dbReference type="SMART" id="SM00448">
    <property type="entry name" value="REC"/>
    <property type="match status" value="1"/>
</dbReference>
<evidence type="ECO:0000256" key="1">
    <source>
        <dbReference type="ARBA" id="ARBA00022553"/>
    </source>
</evidence>
<name>A0ABX3A6X5_9GAMM</name>
<evidence type="ECO:0000313" key="5">
    <source>
        <dbReference type="EMBL" id="ODN41864.1"/>
    </source>
</evidence>
<comment type="caution">
    <text evidence="5">The sequence shown here is derived from an EMBL/GenBank/DDBJ whole genome shotgun (WGS) entry which is preliminary data.</text>
</comment>
<dbReference type="PANTHER" id="PTHR44591">
    <property type="entry name" value="STRESS RESPONSE REGULATOR PROTEIN 1"/>
    <property type="match status" value="1"/>
</dbReference>
<evidence type="ECO:0000313" key="6">
    <source>
        <dbReference type="Proteomes" id="UP000094329"/>
    </source>
</evidence>
<dbReference type="Pfam" id="PF00072">
    <property type="entry name" value="Response_reg"/>
    <property type="match status" value="1"/>
</dbReference>
<evidence type="ECO:0000259" key="4">
    <source>
        <dbReference type="PROSITE" id="PS50110"/>
    </source>
</evidence>
<dbReference type="PANTHER" id="PTHR44591:SF14">
    <property type="entry name" value="PROTEIN PILG"/>
    <property type="match status" value="1"/>
</dbReference>
<dbReference type="InterPro" id="IPR050595">
    <property type="entry name" value="Bact_response_regulator"/>
</dbReference>
<keyword evidence="2" id="KW-0902">Two-component regulatory system</keyword>
<feature type="modified residue" description="4-aspartylphosphate" evidence="3">
    <location>
        <position position="53"/>
    </location>
</feature>
<gene>
    <name evidence="5" type="ORF">BGC07_01355</name>
</gene>
<dbReference type="InterPro" id="IPR001789">
    <property type="entry name" value="Sig_transdc_resp-reg_receiver"/>
</dbReference>
<dbReference type="CDD" id="cd00156">
    <property type="entry name" value="REC"/>
    <property type="match status" value="1"/>
</dbReference>
<proteinExistence type="predicted"/>
<organism evidence="5 6">
    <name type="scientific">Piscirickettsia litoralis</name>
    <dbReference type="NCBI Taxonomy" id="1891921"/>
    <lineage>
        <taxon>Bacteria</taxon>
        <taxon>Pseudomonadati</taxon>
        <taxon>Pseudomonadota</taxon>
        <taxon>Gammaproteobacteria</taxon>
        <taxon>Thiotrichales</taxon>
        <taxon>Piscirickettsiaceae</taxon>
        <taxon>Piscirickettsia</taxon>
    </lineage>
</organism>